<dbReference type="EMBL" id="GBXM01084482">
    <property type="protein sequence ID" value="JAH24095.1"/>
    <property type="molecule type" value="Transcribed_RNA"/>
</dbReference>
<proteinExistence type="predicted"/>
<organism evidence="1">
    <name type="scientific">Anguilla anguilla</name>
    <name type="common">European freshwater eel</name>
    <name type="synonym">Muraena anguilla</name>
    <dbReference type="NCBI Taxonomy" id="7936"/>
    <lineage>
        <taxon>Eukaryota</taxon>
        <taxon>Metazoa</taxon>
        <taxon>Chordata</taxon>
        <taxon>Craniata</taxon>
        <taxon>Vertebrata</taxon>
        <taxon>Euteleostomi</taxon>
        <taxon>Actinopterygii</taxon>
        <taxon>Neopterygii</taxon>
        <taxon>Teleostei</taxon>
        <taxon>Anguilliformes</taxon>
        <taxon>Anguillidae</taxon>
        <taxon>Anguilla</taxon>
    </lineage>
</organism>
<name>A0A0E9R6I4_ANGAN</name>
<dbReference type="AlphaFoldDB" id="A0A0E9R6I4"/>
<reference evidence="1" key="1">
    <citation type="submission" date="2014-11" db="EMBL/GenBank/DDBJ databases">
        <authorList>
            <person name="Amaro Gonzalez C."/>
        </authorList>
    </citation>
    <scope>NUCLEOTIDE SEQUENCE</scope>
</reference>
<sequence length="19" mass="2186">MSRSRLSVRYKPCPCSEAD</sequence>
<accession>A0A0E9R6I4</accession>
<reference evidence="1" key="2">
    <citation type="journal article" date="2015" name="Fish Shellfish Immunol.">
        <title>Early steps in the European eel (Anguilla anguilla)-Vibrio vulnificus interaction in the gills: Role of the RtxA13 toxin.</title>
        <authorList>
            <person name="Callol A."/>
            <person name="Pajuelo D."/>
            <person name="Ebbesson L."/>
            <person name="Teles M."/>
            <person name="MacKenzie S."/>
            <person name="Amaro C."/>
        </authorList>
    </citation>
    <scope>NUCLEOTIDE SEQUENCE</scope>
</reference>
<protein>
    <submittedName>
        <fullName evidence="1">Uncharacterized protein</fullName>
    </submittedName>
</protein>
<evidence type="ECO:0000313" key="1">
    <source>
        <dbReference type="EMBL" id="JAH24095.1"/>
    </source>
</evidence>